<comment type="similarity">
    <text evidence="1">Belongs to the COQ10 family.</text>
</comment>
<proteinExistence type="inferred from homology"/>
<comment type="subunit">
    <text evidence="2">Interacts with coenzyme Q.</text>
</comment>
<dbReference type="GO" id="GO:0048039">
    <property type="term" value="F:ubiquinone binding"/>
    <property type="evidence" value="ECO:0007669"/>
    <property type="project" value="InterPro"/>
</dbReference>
<evidence type="ECO:0000313" key="6">
    <source>
        <dbReference type="Proteomes" id="UP000837801"/>
    </source>
</evidence>
<dbReference type="PANTHER" id="PTHR12901:SF10">
    <property type="entry name" value="COENZYME Q-BINDING PROTEIN COQ10, MITOCHONDRIAL"/>
    <property type="match status" value="1"/>
</dbReference>
<organism evidence="5 6">
    <name type="scientific">[Candida] railenensis</name>
    <dbReference type="NCBI Taxonomy" id="45579"/>
    <lineage>
        <taxon>Eukaryota</taxon>
        <taxon>Fungi</taxon>
        <taxon>Dikarya</taxon>
        <taxon>Ascomycota</taxon>
        <taxon>Saccharomycotina</taxon>
        <taxon>Pichiomycetes</taxon>
        <taxon>Debaryomycetaceae</taxon>
        <taxon>Kurtzmaniella</taxon>
    </lineage>
</organism>
<reference evidence="5" key="1">
    <citation type="submission" date="2022-03" db="EMBL/GenBank/DDBJ databases">
        <authorList>
            <person name="Legras J.-L."/>
            <person name="Devillers H."/>
            <person name="Grondin C."/>
        </authorList>
    </citation>
    <scope>NUCLEOTIDE SEQUENCE</scope>
    <source>
        <strain evidence="5">CLIB 1423</strain>
    </source>
</reference>
<dbReference type="CDD" id="cd07813">
    <property type="entry name" value="COQ10p_like"/>
    <property type="match status" value="1"/>
</dbReference>
<evidence type="ECO:0000256" key="1">
    <source>
        <dbReference type="ARBA" id="ARBA00006885"/>
    </source>
</evidence>
<accession>A0A9P0QTY7</accession>
<sequence>MLVRGSRYPFLSRRSFFSFPGTNSVQTYQVKKRLNFPPSTLFEIVSSVDKYNEFVPFVTESFVNKRDSKTGNPTEAGLRVGWQQFDEIFTCNLKCETDKCVIAESLTVSLFDKLHTEWKFTPIENPHIKQTSCQVELNLTYSFKNPLYNTVSSLFSEQVTQLMLRAFESRARELRVKEVSRK</sequence>
<dbReference type="PANTHER" id="PTHR12901">
    <property type="entry name" value="SPERM PROTEIN HOMOLOG"/>
    <property type="match status" value="1"/>
</dbReference>
<dbReference type="InterPro" id="IPR023393">
    <property type="entry name" value="START-like_dom_sf"/>
</dbReference>
<dbReference type="GO" id="GO:0005739">
    <property type="term" value="C:mitochondrion"/>
    <property type="evidence" value="ECO:0007669"/>
    <property type="project" value="TreeGrafter"/>
</dbReference>
<dbReference type="EMBL" id="CAKXYY010000017">
    <property type="protein sequence ID" value="CAH2354485.1"/>
    <property type="molecule type" value="Genomic_DNA"/>
</dbReference>
<dbReference type="GO" id="GO:0045333">
    <property type="term" value="P:cellular respiration"/>
    <property type="evidence" value="ECO:0007669"/>
    <property type="project" value="InterPro"/>
</dbReference>
<dbReference type="AlphaFoldDB" id="A0A9P0QTY7"/>
<evidence type="ECO:0000259" key="4">
    <source>
        <dbReference type="Pfam" id="PF03364"/>
    </source>
</evidence>
<dbReference type="Pfam" id="PF03364">
    <property type="entry name" value="Polyketide_cyc"/>
    <property type="match status" value="1"/>
</dbReference>
<comment type="caution">
    <text evidence="5">The sequence shown here is derived from an EMBL/GenBank/DDBJ whole genome shotgun (WGS) entry which is preliminary data.</text>
</comment>
<name>A0A9P0QTY7_9ASCO</name>
<dbReference type="SUPFAM" id="SSF55961">
    <property type="entry name" value="Bet v1-like"/>
    <property type="match status" value="1"/>
</dbReference>
<dbReference type="Gene3D" id="3.30.530.20">
    <property type="match status" value="1"/>
</dbReference>
<dbReference type="InterPro" id="IPR005031">
    <property type="entry name" value="COQ10_START"/>
</dbReference>
<protein>
    <submittedName>
        <fullName evidence="5">Coenzyme Q-binding protein Coq10p, mitochondrial</fullName>
    </submittedName>
</protein>
<evidence type="ECO:0000256" key="3">
    <source>
        <dbReference type="ARBA" id="ARBA00024947"/>
    </source>
</evidence>
<evidence type="ECO:0000313" key="5">
    <source>
        <dbReference type="EMBL" id="CAH2354485.1"/>
    </source>
</evidence>
<gene>
    <name evidence="5" type="ORF">CLIB1423_17S00232</name>
</gene>
<dbReference type="OrthoDB" id="292693at2759"/>
<dbReference type="Proteomes" id="UP000837801">
    <property type="component" value="Unassembled WGS sequence"/>
</dbReference>
<dbReference type="InterPro" id="IPR044996">
    <property type="entry name" value="COQ10-like"/>
</dbReference>
<feature type="domain" description="Coenzyme Q-binding protein COQ10 START" evidence="4">
    <location>
        <begin position="35"/>
        <end position="168"/>
    </location>
</feature>
<keyword evidence="6" id="KW-1185">Reference proteome</keyword>
<evidence type="ECO:0000256" key="2">
    <source>
        <dbReference type="ARBA" id="ARBA00011814"/>
    </source>
</evidence>
<comment type="function">
    <text evidence="3">Required for the function of coenzyme Q in the respiratory chain. May serve as a chaperone or may be involved in the transport of Q6 from its site of synthesis to the catalytic sites of the respiratory complexes.</text>
</comment>